<evidence type="ECO:0000256" key="2">
    <source>
        <dbReference type="ARBA" id="ARBA00023274"/>
    </source>
</evidence>
<dbReference type="GO" id="GO:0006412">
    <property type="term" value="P:translation"/>
    <property type="evidence" value="ECO:0007669"/>
    <property type="project" value="UniProtKB-UniRule"/>
</dbReference>
<feature type="region of interest" description="Disordered" evidence="4">
    <location>
        <begin position="78"/>
        <end position="142"/>
    </location>
</feature>
<dbReference type="InterPro" id="IPR000307">
    <property type="entry name" value="Ribosomal_bS16"/>
</dbReference>
<comment type="caution">
    <text evidence="5">The sequence shown here is derived from an EMBL/GenBank/DDBJ whole genome shotgun (WGS) entry which is preliminary data.</text>
</comment>
<dbReference type="Pfam" id="PF00886">
    <property type="entry name" value="Ribosomal_S16"/>
    <property type="match status" value="1"/>
</dbReference>
<evidence type="ECO:0000313" key="6">
    <source>
        <dbReference type="Proteomes" id="UP000283993"/>
    </source>
</evidence>
<evidence type="ECO:0000313" key="5">
    <source>
        <dbReference type="EMBL" id="ROO29037.1"/>
    </source>
</evidence>
<comment type="similarity">
    <text evidence="3">Belongs to the bacterial ribosomal protein bS16 family.</text>
</comment>
<dbReference type="InterPro" id="IPR023803">
    <property type="entry name" value="Ribosomal_bS16_dom_sf"/>
</dbReference>
<dbReference type="GO" id="GO:0005737">
    <property type="term" value="C:cytoplasm"/>
    <property type="evidence" value="ECO:0007669"/>
    <property type="project" value="UniProtKB-ARBA"/>
</dbReference>
<accession>A0A423PTW9</accession>
<dbReference type="Proteomes" id="UP000283993">
    <property type="component" value="Unassembled WGS sequence"/>
</dbReference>
<dbReference type="GO" id="GO:0003735">
    <property type="term" value="F:structural constituent of ribosome"/>
    <property type="evidence" value="ECO:0007669"/>
    <property type="project" value="InterPro"/>
</dbReference>
<dbReference type="PANTHER" id="PTHR12919">
    <property type="entry name" value="30S RIBOSOMAL PROTEIN S16"/>
    <property type="match status" value="1"/>
</dbReference>
<dbReference type="GO" id="GO:0015935">
    <property type="term" value="C:small ribosomal subunit"/>
    <property type="evidence" value="ECO:0007669"/>
    <property type="project" value="TreeGrafter"/>
</dbReference>
<evidence type="ECO:0000256" key="4">
    <source>
        <dbReference type="SAM" id="MobiDB-lite"/>
    </source>
</evidence>
<gene>
    <name evidence="3 5" type="primary">rpsP</name>
    <name evidence="5" type="ORF">SAOR_04520</name>
</gene>
<evidence type="ECO:0000256" key="3">
    <source>
        <dbReference type="HAMAP-Rule" id="MF_00385"/>
    </source>
</evidence>
<dbReference type="SUPFAM" id="SSF54565">
    <property type="entry name" value="Ribosomal protein S16"/>
    <property type="match status" value="1"/>
</dbReference>
<dbReference type="PANTHER" id="PTHR12919:SF20">
    <property type="entry name" value="SMALL RIBOSOMAL SUBUNIT PROTEIN BS16M"/>
    <property type="match status" value="1"/>
</dbReference>
<evidence type="ECO:0000256" key="1">
    <source>
        <dbReference type="ARBA" id="ARBA00022980"/>
    </source>
</evidence>
<reference evidence="5 6" key="1">
    <citation type="submission" date="2013-10" db="EMBL/GenBank/DDBJ databases">
        <title>Salinisphaera orenii MK-B5 Genome Sequencing.</title>
        <authorList>
            <person name="Lai Q."/>
            <person name="Li C."/>
            <person name="Shao Z."/>
        </authorList>
    </citation>
    <scope>NUCLEOTIDE SEQUENCE [LARGE SCALE GENOMIC DNA]</scope>
    <source>
        <strain evidence="5 6">MK-B5</strain>
    </source>
</reference>
<keyword evidence="1 3" id="KW-0689">Ribosomal protein</keyword>
<dbReference type="NCBIfam" id="TIGR00002">
    <property type="entry name" value="S16"/>
    <property type="match status" value="1"/>
</dbReference>
<keyword evidence="6" id="KW-1185">Reference proteome</keyword>
<dbReference type="AlphaFoldDB" id="A0A423PTW9"/>
<protein>
    <recommendedName>
        <fullName evidence="3">Small ribosomal subunit protein bS16</fullName>
    </recommendedName>
</protein>
<keyword evidence="2 3" id="KW-0687">Ribonucleoprotein</keyword>
<dbReference type="EMBL" id="AYKH01000006">
    <property type="protein sequence ID" value="ROO29037.1"/>
    <property type="molecule type" value="Genomic_DNA"/>
</dbReference>
<dbReference type="Gene3D" id="3.30.1320.10">
    <property type="match status" value="1"/>
</dbReference>
<proteinExistence type="inferred from homology"/>
<name>A0A423PTW9_9GAMM</name>
<sequence length="142" mass="15226">MVKIRLQRGGAKKRPFYHIVVTDMRNGRDGRYIERLGFFNPVAIGGEVPLRLDVERIEYWKGHGAQLSERVNNLVKHFNRHGEGEAPARAAPPVSKAKEAGGQTVPAGATGDAAAESGKPDDTVETSAPEAQDAAGEDAPKA</sequence>
<dbReference type="HAMAP" id="MF_00385">
    <property type="entry name" value="Ribosomal_bS16"/>
    <property type="match status" value="1"/>
</dbReference>
<organism evidence="5 6">
    <name type="scientific">Salinisphaera orenii MK-B5</name>
    <dbReference type="NCBI Taxonomy" id="856730"/>
    <lineage>
        <taxon>Bacteria</taxon>
        <taxon>Pseudomonadati</taxon>
        <taxon>Pseudomonadota</taxon>
        <taxon>Gammaproteobacteria</taxon>
        <taxon>Salinisphaerales</taxon>
        <taxon>Salinisphaeraceae</taxon>
        <taxon>Salinisphaera</taxon>
    </lineage>
</organism>